<evidence type="ECO:0000313" key="4">
    <source>
        <dbReference type="Proteomes" id="UP000829354"/>
    </source>
</evidence>
<organism evidence="3 4">
    <name type="scientific">Caenorhabditis briggsae</name>
    <dbReference type="NCBI Taxonomy" id="6238"/>
    <lineage>
        <taxon>Eukaryota</taxon>
        <taxon>Metazoa</taxon>
        <taxon>Ecdysozoa</taxon>
        <taxon>Nematoda</taxon>
        <taxon>Chromadorea</taxon>
        <taxon>Rhabditida</taxon>
        <taxon>Rhabditina</taxon>
        <taxon>Rhabditomorpha</taxon>
        <taxon>Rhabditoidea</taxon>
        <taxon>Rhabditidae</taxon>
        <taxon>Peloderinae</taxon>
        <taxon>Caenorhabditis</taxon>
    </lineage>
</organism>
<feature type="transmembrane region" description="Helical" evidence="2">
    <location>
        <begin position="185"/>
        <end position="211"/>
    </location>
</feature>
<keyword evidence="2" id="KW-0812">Transmembrane</keyword>
<keyword evidence="4" id="KW-1185">Reference proteome</keyword>
<keyword evidence="2" id="KW-0472">Membrane</keyword>
<feature type="compositionally biased region" description="Basic and acidic residues" evidence="1">
    <location>
        <begin position="570"/>
        <end position="589"/>
    </location>
</feature>
<feature type="transmembrane region" description="Helical" evidence="2">
    <location>
        <begin position="390"/>
        <end position="413"/>
    </location>
</feature>
<keyword evidence="2" id="KW-1133">Transmembrane helix</keyword>
<evidence type="ECO:0000313" key="3">
    <source>
        <dbReference type="EMBL" id="UMM42378.1"/>
    </source>
</evidence>
<sequence>MKYDPDFVPPYNCTNAPQFPELFITMAILVRTMISKSNITKEESERWILDFVNYLSTLYNLYQLIHTIYKFSCIPLPTHLREFPHEMPRYAPVCGYRFADDASEKSAQPDTYVVDGEVSDMDLVMVSRVRNRWIFFVIFVVLHRSLSVSMMRSTSLDTAKYSNYTCTEINNFGTDISSAIGVIRYLYIINTIIFSFKIVLCGSILLFYFGLMPEADLLSSASFCNIYALMSSLSAILRLIWNYKGLSVIMTFLTEKDPKFCKDMPSWMASNLTKMAYSVVLLIVEFGLLLREQEAMADYLKHWTDVRNVRRQEENTPNENCYVILAIRATPQAFTNMTCEEYPNFYPGMIEILRGRLHVFLMEFGSFLLNMISVYIIGCTWTTRVSQYAAVTYCLLAIMAQIFFHFGCLIIVLPKGVLRVLIKHMFNDATQCHPMPYWLFETINCLMYYIFLAPLASAVYVYALFMTWKWYILCVTFPRMFPADNVLQLHQNAVEEVVQIAGPPTYEEVTSEQPPSYESVLSRGIPVAATIIIVEIDEENDTDAVMIPPDEVEGKEETLTASDTLQGASHDNEDKTKEDEKENGNRDETSLSDSGSTMSASTDSDEDDDSLENGELLVNNNDVKTASDFLRMFAAYYPDELIFSENDDAIEETSKSFLFHDVFHCKSYGTDPSIRFENDESSEMKPPVMLDLNMFLMNIPSNNNIQVGGEILREDESLSRNDMELNRDNE</sequence>
<name>A0AAE9FAV6_CAEBR</name>
<gene>
    <name evidence="3" type="ORF">L5515_018227</name>
</gene>
<feature type="transmembrane region" description="Helical" evidence="2">
    <location>
        <begin position="359"/>
        <end position="378"/>
    </location>
</feature>
<dbReference type="AlphaFoldDB" id="A0AAE9FAV6"/>
<feature type="transmembrane region" description="Helical" evidence="2">
    <location>
        <begin position="446"/>
        <end position="471"/>
    </location>
</feature>
<evidence type="ECO:0000256" key="1">
    <source>
        <dbReference type="SAM" id="MobiDB-lite"/>
    </source>
</evidence>
<evidence type="ECO:0000256" key="2">
    <source>
        <dbReference type="SAM" id="Phobius"/>
    </source>
</evidence>
<dbReference type="Proteomes" id="UP000829354">
    <property type="component" value="Chromosome X"/>
</dbReference>
<feature type="region of interest" description="Disordered" evidence="1">
    <location>
        <begin position="551"/>
        <end position="613"/>
    </location>
</feature>
<reference evidence="3 4" key="1">
    <citation type="submission" date="2022-04" db="EMBL/GenBank/DDBJ databases">
        <title>Chromosome-level reference genomes for two strains of Caenorhabditis briggsae: an improved platform for comparative genomics.</title>
        <authorList>
            <person name="Stevens L."/>
            <person name="Andersen E."/>
        </authorList>
    </citation>
    <scope>NUCLEOTIDE SEQUENCE [LARGE SCALE GENOMIC DNA]</scope>
    <source>
        <strain evidence="3">VX34</strain>
        <tissue evidence="3">Whole-organism</tissue>
    </source>
</reference>
<feature type="transmembrane region" description="Helical" evidence="2">
    <location>
        <begin position="133"/>
        <end position="151"/>
    </location>
</feature>
<feature type="compositionally biased region" description="Polar residues" evidence="1">
    <location>
        <begin position="559"/>
        <end position="569"/>
    </location>
</feature>
<dbReference type="EMBL" id="CP092625">
    <property type="protein sequence ID" value="UMM42378.1"/>
    <property type="molecule type" value="Genomic_DNA"/>
</dbReference>
<accession>A0AAE9FAV6</accession>
<feature type="compositionally biased region" description="Acidic residues" evidence="1">
    <location>
        <begin position="603"/>
        <end position="612"/>
    </location>
</feature>
<feature type="transmembrane region" description="Helical" evidence="2">
    <location>
        <begin position="223"/>
        <end position="241"/>
    </location>
</feature>
<protein>
    <submittedName>
        <fullName evidence="3">Uncharacterized protein</fullName>
    </submittedName>
</protein>
<proteinExistence type="predicted"/>